<protein>
    <recommendedName>
        <fullName evidence="8">Phosphate transport system permease protein PstA</fullName>
    </recommendedName>
</protein>
<keyword evidence="6 8" id="KW-1133">Transmembrane helix</keyword>
<comment type="subcellular location">
    <subcellularLocation>
        <location evidence="1 8">Cell membrane</location>
        <topology evidence="1 8">Multi-pass membrane protein</topology>
    </subcellularLocation>
</comment>
<feature type="transmembrane region" description="Helical" evidence="8">
    <location>
        <begin position="183"/>
        <end position="203"/>
    </location>
</feature>
<dbReference type="NCBIfam" id="TIGR00974">
    <property type="entry name" value="3a0107s02c"/>
    <property type="match status" value="1"/>
</dbReference>
<evidence type="ECO:0000256" key="8">
    <source>
        <dbReference type="RuleBase" id="RU363043"/>
    </source>
</evidence>
<dbReference type="GO" id="GO:0005886">
    <property type="term" value="C:plasma membrane"/>
    <property type="evidence" value="ECO:0007669"/>
    <property type="project" value="UniProtKB-SubCell"/>
</dbReference>
<evidence type="ECO:0000313" key="10">
    <source>
        <dbReference type="EMBL" id="SHE88248.1"/>
    </source>
</evidence>
<dbReference type="InterPro" id="IPR035906">
    <property type="entry name" value="MetI-like_sf"/>
</dbReference>
<proteinExistence type="inferred from homology"/>
<organism evidence="10 11">
    <name type="scientific">Desulforamulus putei DSM 12395</name>
    <dbReference type="NCBI Taxonomy" id="1121429"/>
    <lineage>
        <taxon>Bacteria</taxon>
        <taxon>Bacillati</taxon>
        <taxon>Bacillota</taxon>
        <taxon>Clostridia</taxon>
        <taxon>Eubacteriales</taxon>
        <taxon>Peptococcaceae</taxon>
        <taxon>Desulforamulus</taxon>
    </lineage>
</organism>
<sequence>MQKVRSFVYWEEKIARGFLWASVLVTIGALLAVIFHILQHGLVHVNWEFLTREPLFMGKEGGIFPTIVSTVYLILISLAIATPIGIMAAIQLTEYTKKGPLVKIIRFATETLAGIPSIIFGLFGFAFLVLFMGFSWSLLSGGLTLAFMVLPTIVRTSEEAIKSVPLSFREGSMALGATKWQTVWKIVLPSALPGIVTGVILSIGRVVGETAAVILTAGSSLNIPSSIMDPARSMSVHLYILAMEGISMEKAYATATVLIILIFIINSIANRIMRKMSSNLAA</sequence>
<dbReference type="GO" id="GO:0035435">
    <property type="term" value="P:phosphate ion transmembrane transport"/>
    <property type="evidence" value="ECO:0007669"/>
    <property type="project" value="InterPro"/>
</dbReference>
<name>A0A1M4X405_9FIRM</name>
<feature type="transmembrane region" description="Helical" evidence="8">
    <location>
        <begin position="136"/>
        <end position="154"/>
    </location>
</feature>
<dbReference type="InterPro" id="IPR005672">
    <property type="entry name" value="Phosphate_PstA"/>
</dbReference>
<dbReference type="Pfam" id="PF00528">
    <property type="entry name" value="BPD_transp_1"/>
    <property type="match status" value="1"/>
</dbReference>
<dbReference type="Proteomes" id="UP000184148">
    <property type="component" value="Unassembled WGS sequence"/>
</dbReference>
<dbReference type="STRING" id="1121429.SAMN02745133_01361"/>
<feature type="transmembrane region" description="Helical" evidence="8">
    <location>
        <begin position="63"/>
        <end position="90"/>
    </location>
</feature>
<evidence type="ECO:0000256" key="5">
    <source>
        <dbReference type="ARBA" id="ARBA00022692"/>
    </source>
</evidence>
<dbReference type="PROSITE" id="PS50928">
    <property type="entry name" value="ABC_TM1"/>
    <property type="match status" value="1"/>
</dbReference>
<dbReference type="InterPro" id="IPR000515">
    <property type="entry name" value="MetI-like"/>
</dbReference>
<evidence type="ECO:0000313" key="11">
    <source>
        <dbReference type="Proteomes" id="UP000184148"/>
    </source>
</evidence>
<dbReference type="PANTHER" id="PTHR43470:SF3">
    <property type="entry name" value="PHOSPHATE TRANSPORT SYSTEM PERMEASE PROTEIN PSTA-RELATED"/>
    <property type="match status" value="1"/>
</dbReference>
<keyword evidence="3" id="KW-0813">Transport</keyword>
<accession>A0A1M4X405</accession>
<evidence type="ECO:0000256" key="7">
    <source>
        <dbReference type="ARBA" id="ARBA00023136"/>
    </source>
</evidence>
<dbReference type="EMBL" id="FQUY01000007">
    <property type="protein sequence ID" value="SHE88248.1"/>
    <property type="molecule type" value="Genomic_DNA"/>
</dbReference>
<dbReference type="Gene3D" id="1.10.3720.10">
    <property type="entry name" value="MetI-like"/>
    <property type="match status" value="1"/>
</dbReference>
<comment type="similarity">
    <text evidence="2 8">Belongs to the binding-protein-dependent transport system permease family. CysTW subfamily.</text>
</comment>
<dbReference type="OrthoDB" id="9785113at2"/>
<dbReference type="SUPFAM" id="SSF161098">
    <property type="entry name" value="MetI-like"/>
    <property type="match status" value="1"/>
</dbReference>
<dbReference type="CDD" id="cd06261">
    <property type="entry name" value="TM_PBP2"/>
    <property type="match status" value="1"/>
</dbReference>
<reference evidence="11" key="1">
    <citation type="submission" date="2016-11" db="EMBL/GenBank/DDBJ databases">
        <authorList>
            <person name="Varghese N."/>
            <person name="Submissions S."/>
        </authorList>
    </citation>
    <scope>NUCLEOTIDE SEQUENCE [LARGE SCALE GENOMIC DNA]</scope>
    <source>
        <strain evidence="11">DSM 12395</strain>
    </source>
</reference>
<evidence type="ECO:0000256" key="1">
    <source>
        <dbReference type="ARBA" id="ARBA00004651"/>
    </source>
</evidence>
<dbReference type="RefSeq" id="WP_073237685.1">
    <property type="nucleotide sequence ID" value="NZ_FQUY01000007.1"/>
</dbReference>
<feature type="transmembrane region" description="Helical" evidence="8">
    <location>
        <begin position="20"/>
        <end position="43"/>
    </location>
</feature>
<gene>
    <name evidence="10" type="ORF">SAMN02745133_01361</name>
</gene>
<evidence type="ECO:0000256" key="3">
    <source>
        <dbReference type="ARBA" id="ARBA00022448"/>
    </source>
</evidence>
<keyword evidence="11" id="KW-1185">Reference proteome</keyword>
<evidence type="ECO:0000256" key="2">
    <source>
        <dbReference type="ARBA" id="ARBA00007069"/>
    </source>
</evidence>
<dbReference type="PANTHER" id="PTHR43470">
    <property type="entry name" value="PHOSPHATE TRANSPORT SYSTEM PERMEASE PROTEIN PSTA-RELATED"/>
    <property type="match status" value="1"/>
</dbReference>
<feature type="domain" description="ABC transmembrane type-1" evidence="9">
    <location>
        <begin position="67"/>
        <end position="269"/>
    </location>
</feature>
<evidence type="ECO:0000256" key="4">
    <source>
        <dbReference type="ARBA" id="ARBA00022475"/>
    </source>
</evidence>
<dbReference type="GO" id="GO:0005315">
    <property type="term" value="F:phosphate transmembrane transporter activity"/>
    <property type="evidence" value="ECO:0007669"/>
    <property type="project" value="InterPro"/>
</dbReference>
<feature type="transmembrane region" description="Helical" evidence="8">
    <location>
        <begin position="111"/>
        <end position="130"/>
    </location>
</feature>
<dbReference type="AlphaFoldDB" id="A0A1M4X405"/>
<keyword evidence="7 8" id="KW-0472">Membrane</keyword>
<feature type="transmembrane region" description="Helical" evidence="8">
    <location>
        <begin position="251"/>
        <end position="269"/>
    </location>
</feature>
<keyword evidence="5 8" id="KW-0812">Transmembrane</keyword>
<evidence type="ECO:0000256" key="6">
    <source>
        <dbReference type="ARBA" id="ARBA00022989"/>
    </source>
</evidence>
<keyword evidence="4 8" id="KW-1003">Cell membrane</keyword>
<evidence type="ECO:0000259" key="9">
    <source>
        <dbReference type="PROSITE" id="PS50928"/>
    </source>
</evidence>